<dbReference type="PANTHER" id="PTHR42904">
    <property type="entry name" value="NUDIX HYDROLASE, NUDC SUBFAMILY"/>
    <property type="match status" value="1"/>
</dbReference>
<dbReference type="EMBL" id="SOAW01000001">
    <property type="protein sequence ID" value="TDT33705.1"/>
    <property type="molecule type" value="Genomic_DNA"/>
</dbReference>
<evidence type="ECO:0000256" key="7">
    <source>
        <dbReference type="ARBA" id="ARBA00022842"/>
    </source>
</evidence>
<dbReference type="Gene3D" id="3.90.79.10">
    <property type="entry name" value="Nucleoside Triphosphate Pyrophosphohydrolase"/>
    <property type="match status" value="1"/>
</dbReference>
<evidence type="ECO:0000256" key="6">
    <source>
        <dbReference type="ARBA" id="ARBA00022801"/>
    </source>
</evidence>
<dbReference type="Pfam" id="PF00293">
    <property type="entry name" value="NUDIX"/>
    <property type="match status" value="1"/>
</dbReference>
<evidence type="ECO:0000256" key="8">
    <source>
        <dbReference type="ARBA" id="ARBA00023027"/>
    </source>
</evidence>
<feature type="domain" description="Nudix hydrolase" evidence="10">
    <location>
        <begin position="148"/>
        <end position="278"/>
    </location>
</feature>
<comment type="caution">
    <text evidence="11">The sequence shown here is derived from an EMBL/GenBank/DDBJ whole genome shotgun (WGS) entry which is preliminary data.</text>
</comment>
<dbReference type="InterPro" id="IPR015797">
    <property type="entry name" value="NUDIX_hydrolase-like_dom_sf"/>
</dbReference>
<dbReference type="Proteomes" id="UP000295371">
    <property type="component" value="Unassembled WGS sequence"/>
</dbReference>
<dbReference type="InterPro" id="IPR050241">
    <property type="entry name" value="NAD-cap_RNA_hydrolase_NudC"/>
</dbReference>
<evidence type="ECO:0000256" key="3">
    <source>
        <dbReference type="ARBA" id="ARBA00009595"/>
    </source>
</evidence>
<dbReference type="Gene3D" id="3.90.79.20">
    <property type="match status" value="1"/>
</dbReference>
<evidence type="ECO:0000256" key="9">
    <source>
        <dbReference type="ARBA" id="ARBA00023679"/>
    </source>
</evidence>
<evidence type="ECO:0000313" key="11">
    <source>
        <dbReference type="EMBL" id="TDT33705.1"/>
    </source>
</evidence>
<evidence type="ECO:0000256" key="2">
    <source>
        <dbReference type="ARBA" id="ARBA00001947"/>
    </source>
</evidence>
<keyword evidence="5" id="KW-0479">Metal-binding</keyword>
<dbReference type="InterPro" id="IPR015376">
    <property type="entry name" value="Znr_NADH_PPase"/>
</dbReference>
<keyword evidence="7" id="KW-0460">Magnesium</keyword>
<keyword evidence="12" id="KW-1185">Reference proteome</keyword>
<dbReference type="GO" id="GO:0046872">
    <property type="term" value="F:metal ion binding"/>
    <property type="evidence" value="ECO:0007669"/>
    <property type="project" value="UniProtKB-KW"/>
</dbReference>
<evidence type="ECO:0000259" key="10">
    <source>
        <dbReference type="PROSITE" id="PS51462"/>
    </source>
</evidence>
<proteinExistence type="inferred from homology"/>
<dbReference type="GO" id="GO:0035529">
    <property type="term" value="F:NADH pyrophosphatase activity"/>
    <property type="evidence" value="ECO:0007669"/>
    <property type="project" value="TreeGrafter"/>
</dbReference>
<dbReference type="InterPro" id="IPR049734">
    <property type="entry name" value="NudC-like_C"/>
</dbReference>
<evidence type="ECO:0000313" key="12">
    <source>
        <dbReference type="Proteomes" id="UP000295371"/>
    </source>
</evidence>
<keyword evidence="8" id="KW-0520">NAD</keyword>
<reference evidence="11 12" key="1">
    <citation type="submission" date="2019-03" db="EMBL/GenBank/DDBJ databases">
        <title>Genomic Encyclopedia of Archaeal and Bacterial Type Strains, Phase II (KMG-II): from individual species to whole genera.</title>
        <authorList>
            <person name="Goeker M."/>
        </authorList>
    </citation>
    <scope>NUCLEOTIDE SEQUENCE [LARGE SCALE GENOMIC DNA]</scope>
    <source>
        <strain evidence="11 12">DSM 24323</strain>
    </source>
</reference>
<sequence>MNKWQEPSELDRVDAHRGNAEWVAGQWREPETRVLNVDETGRCFVNPDRTLRLVKPFGEFDPAEHYLLGTVEDRAVFVSNALSEGETATLREVLVDAAPIDRDLAAAGVGLLNWHRNGRFCPRDGSPTTVIRGGLARQCDLCGQEIFPRSDPAVIVAIVDENDRLLLAHQRIWAEGRVSVLAGFVEVGESFEQAVHREIGEEADVRLGELSYFGSQPWPFPQSIMIGFIARASSESIAVDGEEIEWANWYTRDELTRAVESGELILPGKASIAHRLIMAWWQTDGEIPENW</sequence>
<dbReference type="CDD" id="cd03429">
    <property type="entry name" value="NUDIX_NADH_pyrophosphatase_Nudt13"/>
    <property type="match status" value="1"/>
</dbReference>
<name>A0A4R7J8R5_9ACTN</name>
<dbReference type="InterPro" id="IPR020084">
    <property type="entry name" value="NUDIX_hydrolase_CS"/>
</dbReference>
<dbReference type="InterPro" id="IPR000086">
    <property type="entry name" value="NUDIX_hydrolase_dom"/>
</dbReference>
<dbReference type="Pfam" id="PF09297">
    <property type="entry name" value="Zn_ribbon_NUD"/>
    <property type="match status" value="1"/>
</dbReference>
<dbReference type="RefSeq" id="WP_166649157.1">
    <property type="nucleotide sequence ID" value="NZ_CP171129.1"/>
</dbReference>
<dbReference type="PROSITE" id="PS51462">
    <property type="entry name" value="NUDIX"/>
    <property type="match status" value="1"/>
</dbReference>
<comment type="cofactor">
    <cofactor evidence="1">
        <name>Mg(2+)</name>
        <dbReference type="ChEBI" id="CHEBI:18420"/>
    </cofactor>
</comment>
<dbReference type="GO" id="GO:0006742">
    <property type="term" value="P:NADP+ catabolic process"/>
    <property type="evidence" value="ECO:0007669"/>
    <property type="project" value="TreeGrafter"/>
</dbReference>
<dbReference type="GO" id="GO:0005829">
    <property type="term" value="C:cytosol"/>
    <property type="evidence" value="ECO:0007669"/>
    <property type="project" value="TreeGrafter"/>
</dbReference>
<gene>
    <name evidence="11" type="ORF">CLV29_1332</name>
</gene>
<dbReference type="SUPFAM" id="SSF55811">
    <property type="entry name" value="Nudix"/>
    <property type="match status" value="1"/>
</dbReference>
<evidence type="ECO:0000256" key="5">
    <source>
        <dbReference type="ARBA" id="ARBA00022723"/>
    </source>
</evidence>
<evidence type="ECO:0000256" key="1">
    <source>
        <dbReference type="ARBA" id="ARBA00001946"/>
    </source>
</evidence>
<evidence type="ECO:0000256" key="4">
    <source>
        <dbReference type="ARBA" id="ARBA00012381"/>
    </source>
</evidence>
<comment type="cofactor">
    <cofactor evidence="2">
        <name>Zn(2+)</name>
        <dbReference type="ChEBI" id="CHEBI:29105"/>
    </cofactor>
</comment>
<dbReference type="EC" id="3.6.1.22" evidence="4"/>
<organism evidence="11 12">
    <name type="scientific">Naumannella halotolerans</name>
    <dbReference type="NCBI Taxonomy" id="993414"/>
    <lineage>
        <taxon>Bacteria</taxon>
        <taxon>Bacillati</taxon>
        <taxon>Actinomycetota</taxon>
        <taxon>Actinomycetes</taxon>
        <taxon>Propionibacteriales</taxon>
        <taxon>Propionibacteriaceae</taxon>
        <taxon>Naumannella</taxon>
    </lineage>
</organism>
<dbReference type="PANTHER" id="PTHR42904:SF6">
    <property type="entry name" value="NAD-CAPPED RNA HYDROLASE NUDT12"/>
    <property type="match status" value="1"/>
</dbReference>
<dbReference type="GO" id="GO:0019677">
    <property type="term" value="P:NAD+ catabolic process"/>
    <property type="evidence" value="ECO:0007669"/>
    <property type="project" value="TreeGrafter"/>
</dbReference>
<dbReference type="AlphaFoldDB" id="A0A4R7J8R5"/>
<dbReference type="PROSITE" id="PS00893">
    <property type="entry name" value="NUDIX_BOX"/>
    <property type="match status" value="1"/>
</dbReference>
<comment type="catalytic activity">
    <reaction evidence="9">
        <text>a 5'-end NAD(+)-phospho-ribonucleoside in mRNA + H2O = a 5'-end phospho-adenosine-phospho-ribonucleoside in mRNA + beta-nicotinamide D-ribonucleotide + 2 H(+)</text>
        <dbReference type="Rhea" id="RHEA:60876"/>
        <dbReference type="Rhea" id="RHEA-COMP:15698"/>
        <dbReference type="Rhea" id="RHEA-COMP:15719"/>
        <dbReference type="ChEBI" id="CHEBI:14649"/>
        <dbReference type="ChEBI" id="CHEBI:15377"/>
        <dbReference type="ChEBI" id="CHEBI:15378"/>
        <dbReference type="ChEBI" id="CHEBI:144029"/>
        <dbReference type="ChEBI" id="CHEBI:144051"/>
    </reaction>
    <physiologicalReaction direction="left-to-right" evidence="9">
        <dbReference type="Rhea" id="RHEA:60877"/>
    </physiologicalReaction>
</comment>
<dbReference type="NCBIfam" id="NF001299">
    <property type="entry name" value="PRK00241.1"/>
    <property type="match status" value="1"/>
</dbReference>
<comment type="similarity">
    <text evidence="3">Belongs to the Nudix hydrolase family. NudC subfamily.</text>
</comment>
<accession>A0A4R7J8R5</accession>
<keyword evidence="6" id="KW-0378">Hydrolase</keyword>
<protein>
    <recommendedName>
        <fullName evidence="4">NAD(+) diphosphatase</fullName>
        <ecNumber evidence="4">3.6.1.22</ecNumber>
    </recommendedName>
</protein>